<reference evidence="1" key="1">
    <citation type="journal article" date="2019" name="bioRxiv">
        <title>The Genome of the Zebra Mussel, Dreissena polymorpha: A Resource for Invasive Species Research.</title>
        <authorList>
            <person name="McCartney M.A."/>
            <person name="Auch B."/>
            <person name="Kono T."/>
            <person name="Mallez S."/>
            <person name="Zhang Y."/>
            <person name="Obille A."/>
            <person name="Becker A."/>
            <person name="Abrahante J.E."/>
            <person name="Garbe J."/>
            <person name="Badalamenti J.P."/>
            <person name="Herman A."/>
            <person name="Mangelson H."/>
            <person name="Liachko I."/>
            <person name="Sullivan S."/>
            <person name="Sone E.D."/>
            <person name="Koren S."/>
            <person name="Silverstein K.A.T."/>
            <person name="Beckman K.B."/>
            <person name="Gohl D.M."/>
        </authorList>
    </citation>
    <scope>NUCLEOTIDE SEQUENCE</scope>
    <source>
        <strain evidence="1">Duluth1</strain>
        <tissue evidence="1">Whole animal</tissue>
    </source>
</reference>
<proteinExistence type="predicted"/>
<reference evidence="1" key="2">
    <citation type="submission" date="2020-11" db="EMBL/GenBank/DDBJ databases">
        <authorList>
            <person name="McCartney M.A."/>
            <person name="Auch B."/>
            <person name="Kono T."/>
            <person name="Mallez S."/>
            <person name="Becker A."/>
            <person name="Gohl D.M."/>
            <person name="Silverstein K.A.T."/>
            <person name="Koren S."/>
            <person name="Bechman K.B."/>
            <person name="Herman A."/>
            <person name="Abrahante J.E."/>
            <person name="Garbe J."/>
        </authorList>
    </citation>
    <scope>NUCLEOTIDE SEQUENCE</scope>
    <source>
        <strain evidence="1">Duluth1</strain>
        <tissue evidence="1">Whole animal</tissue>
    </source>
</reference>
<sequence>MPPRPRKRRLEVAEALRAMDTPDVGPQAGTSKVYTVVAPAPVEPTEGTNVQVPVTMPPRSRKRRREVAGALRAMATPDVGSRATARTTRQWYLSRRNHCHCFHDFVFPSPVVVKADQRQIEYIIDFRCQSAVLRFLSHFQRDIDGITPYGIY</sequence>
<protein>
    <submittedName>
        <fullName evidence="1">Uncharacterized protein</fullName>
    </submittedName>
</protein>
<dbReference type="Proteomes" id="UP000828390">
    <property type="component" value="Unassembled WGS sequence"/>
</dbReference>
<evidence type="ECO:0000313" key="1">
    <source>
        <dbReference type="EMBL" id="KAH3719914.1"/>
    </source>
</evidence>
<dbReference type="AlphaFoldDB" id="A0A9D4HJK5"/>
<comment type="caution">
    <text evidence="1">The sequence shown here is derived from an EMBL/GenBank/DDBJ whole genome shotgun (WGS) entry which is preliminary data.</text>
</comment>
<evidence type="ECO:0000313" key="2">
    <source>
        <dbReference type="Proteomes" id="UP000828390"/>
    </source>
</evidence>
<dbReference type="EMBL" id="JAIWYP010000013">
    <property type="protein sequence ID" value="KAH3719914.1"/>
    <property type="molecule type" value="Genomic_DNA"/>
</dbReference>
<keyword evidence="2" id="KW-1185">Reference proteome</keyword>
<name>A0A9D4HJK5_DREPO</name>
<organism evidence="1 2">
    <name type="scientific">Dreissena polymorpha</name>
    <name type="common">Zebra mussel</name>
    <name type="synonym">Mytilus polymorpha</name>
    <dbReference type="NCBI Taxonomy" id="45954"/>
    <lineage>
        <taxon>Eukaryota</taxon>
        <taxon>Metazoa</taxon>
        <taxon>Spiralia</taxon>
        <taxon>Lophotrochozoa</taxon>
        <taxon>Mollusca</taxon>
        <taxon>Bivalvia</taxon>
        <taxon>Autobranchia</taxon>
        <taxon>Heteroconchia</taxon>
        <taxon>Euheterodonta</taxon>
        <taxon>Imparidentia</taxon>
        <taxon>Neoheterodontei</taxon>
        <taxon>Myida</taxon>
        <taxon>Dreissenoidea</taxon>
        <taxon>Dreissenidae</taxon>
        <taxon>Dreissena</taxon>
    </lineage>
</organism>
<gene>
    <name evidence="1" type="ORF">DPMN_062798</name>
</gene>
<accession>A0A9D4HJK5</accession>